<dbReference type="Pfam" id="PF07966">
    <property type="entry name" value="A1_Propeptide"/>
    <property type="match status" value="1"/>
</dbReference>
<evidence type="ECO:0000256" key="8">
    <source>
        <dbReference type="ARBA" id="ARBA00023157"/>
    </source>
</evidence>
<dbReference type="PANTHER" id="PTHR47966">
    <property type="entry name" value="BETA-SITE APP-CLEAVING ENZYME, ISOFORM A-RELATED"/>
    <property type="match status" value="1"/>
</dbReference>
<keyword evidence="4" id="KW-0645">Protease</keyword>
<evidence type="ECO:0000256" key="9">
    <source>
        <dbReference type="PIRSR" id="PIRSR601461-2"/>
    </source>
</evidence>
<protein>
    <recommendedName>
        <fullName evidence="3">pepsin A</fullName>
        <ecNumber evidence="3">3.4.23.1</ecNumber>
    </recommendedName>
</protein>
<proteinExistence type="inferred from homology"/>
<dbReference type="Gene3D" id="6.10.140.60">
    <property type="match status" value="1"/>
</dbReference>
<dbReference type="InterPro" id="IPR001461">
    <property type="entry name" value="Aspartic_peptidase_A1"/>
</dbReference>
<dbReference type="PANTHER" id="PTHR47966:SF22">
    <property type="entry name" value="PEPSIN A-3-RELATED"/>
    <property type="match status" value="1"/>
</dbReference>
<sequence>MKWTFVLCALVAFSECIRVPLIKGKTAWQALQEKGLWEEYRNRFPYQHMVKFQAQNGVEGMTNDADVGGITVSNQIFGLSETEAAFLRNMVADGILGLAFPAIAASGATSVFDNMMNQGLVSQNLFSVYLSGVTINGNAVACAGGCQAIVDTGTSLIVGPSSDISNMNDGVGATTDSYGDATVSCDDIQSMPEVTFNINGQAFTIPASAYVSQKGAHNAMSIL</sequence>
<evidence type="ECO:0000259" key="11">
    <source>
        <dbReference type="PROSITE" id="PS51767"/>
    </source>
</evidence>
<dbReference type="AlphaFoldDB" id="A0AAV6GN71"/>
<feature type="disulfide bond" evidence="9">
    <location>
        <begin position="142"/>
        <end position="146"/>
    </location>
</feature>
<dbReference type="InterPro" id="IPR001969">
    <property type="entry name" value="Aspartic_peptidase_AS"/>
</dbReference>
<dbReference type="EMBL" id="JADWDJ010000009">
    <property type="protein sequence ID" value="KAG5276284.1"/>
    <property type="molecule type" value="Genomic_DNA"/>
</dbReference>
<evidence type="ECO:0000256" key="10">
    <source>
        <dbReference type="SAM" id="SignalP"/>
    </source>
</evidence>
<gene>
    <name evidence="12" type="ORF">AALO_G00130180</name>
</gene>
<keyword evidence="6" id="KW-0222">Digestion</keyword>
<evidence type="ECO:0000256" key="6">
    <source>
        <dbReference type="ARBA" id="ARBA00022757"/>
    </source>
</evidence>
<dbReference type="InterPro" id="IPR033121">
    <property type="entry name" value="PEPTIDASE_A1"/>
</dbReference>
<feature type="signal peptide" evidence="10">
    <location>
        <begin position="1"/>
        <end position="16"/>
    </location>
</feature>
<name>A0AAV6GN71_9TELE</name>
<keyword evidence="5" id="KW-0064">Aspartyl protease</keyword>
<evidence type="ECO:0000256" key="3">
    <source>
        <dbReference type="ARBA" id="ARBA00011924"/>
    </source>
</evidence>
<dbReference type="GO" id="GO:0006508">
    <property type="term" value="P:proteolysis"/>
    <property type="evidence" value="ECO:0007669"/>
    <property type="project" value="UniProtKB-KW"/>
</dbReference>
<feature type="domain" description="Peptidase A1" evidence="11">
    <location>
        <begin position="1"/>
        <end position="223"/>
    </location>
</feature>
<evidence type="ECO:0000313" key="12">
    <source>
        <dbReference type="EMBL" id="KAG5276284.1"/>
    </source>
</evidence>
<comment type="function">
    <text evidence="1">Shows particularly broad specificity; although bonds involving phenylalanine and leucine are preferred, many others are also cleaved to some extent.</text>
</comment>
<dbReference type="EC" id="3.4.23.1" evidence="3"/>
<dbReference type="SUPFAM" id="SSF50630">
    <property type="entry name" value="Acid proteases"/>
    <property type="match status" value="1"/>
</dbReference>
<evidence type="ECO:0000256" key="5">
    <source>
        <dbReference type="ARBA" id="ARBA00022750"/>
    </source>
</evidence>
<evidence type="ECO:0000256" key="2">
    <source>
        <dbReference type="ARBA" id="ARBA00007447"/>
    </source>
</evidence>
<comment type="caution">
    <text evidence="12">The sequence shown here is derived from an EMBL/GenBank/DDBJ whole genome shotgun (WGS) entry which is preliminary data.</text>
</comment>
<dbReference type="InterPro" id="IPR021109">
    <property type="entry name" value="Peptidase_aspartic_dom_sf"/>
</dbReference>
<dbReference type="PROSITE" id="PS51767">
    <property type="entry name" value="PEPTIDASE_A1"/>
    <property type="match status" value="1"/>
</dbReference>
<accession>A0AAV6GN71</accession>
<evidence type="ECO:0000256" key="7">
    <source>
        <dbReference type="ARBA" id="ARBA00022801"/>
    </source>
</evidence>
<comment type="similarity">
    <text evidence="2">Belongs to the peptidase A1 family.</text>
</comment>
<reference evidence="12" key="1">
    <citation type="submission" date="2020-10" db="EMBL/GenBank/DDBJ databases">
        <title>Chromosome-scale genome assembly of the Allis shad, Alosa alosa.</title>
        <authorList>
            <person name="Margot Z."/>
            <person name="Christophe K."/>
            <person name="Cabau C."/>
            <person name="Louis A."/>
            <person name="Berthelot C."/>
            <person name="Parey E."/>
            <person name="Roest Crollius H."/>
            <person name="Montfort J."/>
            <person name="Robinson-Rechavi M."/>
            <person name="Bucao C."/>
            <person name="Bouchez O."/>
            <person name="Gislard M."/>
            <person name="Lluch J."/>
            <person name="Milhes M."/>
            <person name="Lampietro C."/>
            <person name="Lopez Roques C."/>
            <person name="Donnadieu C."/>
            <person name="Braasch I."/>
            <person name="Desvignes T."/>
            <person name="Postlethwait J."/>
            <person name="Bobe J."/>
            <person name="Guiguen Y."/>
        </authorList>
    </citation>
    <scope>NUCLEOTIDE SEQUENCE</scope>
    <source>
        <strain evidence="12">M-15738</strain>
        <tissue evidence="12">Blood</tissue>
    </source>
</reference>
<keyword evidence="7" id="KW-0378">Hydrolase</keyword>
<dbReference type="GO" id="GO:0004190">
    <property type="term" value="F:aspartic-type endopeptidase activity"/>
    <property type="evidence" value="ECO:0007669"/>
    <property type="project" value="UniProtKB-KW"/>
</dbReference>
<keyword evidence="10" id="KW-0732">Signal</keyword>
<keyword evidence="13" id="KW-1185">Reference proteome</keyword>
<dbReference type="Proteomes" id="UP000823561">
    <property type="component" value="Chromosome 9"/>
</dbReference>
<evidence type="ECO:0000313" key="13">
    <source>
        <dbReference type="Proteomes" id="UP000823561"/>
    </source>
</evidence>
<keyword evidence="8 9" id="KW-1015">Disulfide bond</keyword>
<dbReference type="InterPro" id="IPR012848">
    <property type="entry name" value="Aspartic_peptidase_N"/>
</dbReference>
<organism evidence="12 13">
    <name type="scientific">Alosa alosa</name>
    <name type="common">allis shad</name>
    <dbReference type="NCBI Taxonomy" id="278164"/>
    <lineage>
        <taxon>Eukaryota</taxon>
        <taxon>Metazoa</taxon>
        <taxon>Chordata</taxon>
        <taxon>Craniata</taxon>
        <taxon>Vertebrata</taxon>
        <taxon>Euteleostomi</taxon>
        <taxon>Actinopterygii</taxon>
        <taxon>Neopterygii</taxon>
        <taxon>Teleostei</taxon>
        <taxon>Clupei</taxon>
        <taxon>Clupeiformes</taxon>
        <taxon>Clupeoidei</taxon>
        <taxon>Clupeidae</taxon>
        <taxon>Alosa</taxon>
    </lineage>
</organism>
<dbReference type="Gene3D" id="2.40.70.10">
    <property type="entry name" value="Acid Proteases"/>
    <property type="match status" value="2"/>
</dbReference>
<dbReference type="Pfam" id="PF00026">
    <property type="entry name" value="Asp"/>
    <property type="match status" value="1"/>
</dbReference>
<feature type="chain" id="PRO_5043607979" description="pepsin A" evidence="10">
    <location>
        <begin position="17"/>
        <end position="223"/>
    </location>
</feature>
<evidence type="ECO:0000256" key="4">
    <source>
        <dbReference type="ARBA" id="ARBA00022670"/>
    </source>
</evidence>
<dbReference type="GO" id="GO:0007586">
    <property type="term" value="P:digestion"/>
    <property type="evidence" value="ECO:0007669"/>
    <property type="project" value="UniProtKB-KW"/>
</dbReference>
<dbReference type="PROSITE" id="PS00141">
    <property type="entry name" value="ASP_PROTEASE"/>
    <property type="match status" value="1"/>
</dbReference>
<evidence type="ECO:0000256" key="1">
    <source>
        <dbReference type="ARBA" id="ARBA00002318"/>
    </source>
</evidence>